<keyword evidence="2" id="KW-0812">Transmembrane</keyword>
<organism evidence="3 4">
    <name type="scientific">Gossypium tomentosum</name>
    <name type="common">Hawaiian cotton</name>
    <name type="synonym">Gossypium sandvicense</name>
    <dbReference type="NCBI Taxonomy" id="34277"/>
    <lineage>
        <taxon>Eukaryota</taxon>
        <taxon>Viridiplantae</taxon>
        <taxon>Streptophyta</taxon>
        <taxon>Embryophyta</taxon>
        <taxon>Tracheophyta</taxon>
        <taxon>Spermatophyta</taxon>
        <taxon>Magnoliopsida</taxon>
        <taxon>eudicotyledons</taxon>
        <taxon>Gunneridae</taxon>
        <taxon>Pentapetalae</taxon>
        <taxon>rosids</taxon>
        <taxon>malvids</taxon>
        <taxon>Malvales</taxon>
        <taxon>Malvaceae</taxon>
        <taxon>Malvoideae</taxon>
        <taxon>Gossypium</taxon>
    </lineage>
</organism>
<proteinExistence type="predicted"/>
<reference evidence="3 4" key="1">
    <citation type="submission" date="2019-07" db="EMBL/GenBank/DDBJ databases">
        <title>WGS assembly of Gossypium tomentosum.</title>
        <authorList>
            <person name="Chen Z.J."/>
            <person name="Sreedasyam A."/>
            <person name="Ando A."/>
            <person name="Song Q."/>
            <person name="De L."/>
            <person name="Hulse-Kemp A."/>
            <person name="Ding M."/>
            <person name="Ye W."/>
            <person name="Kirkbride R."/>
            <person name="Jenkins J."/>
            <person name="Plott C."/>
            <person name="Lovell J."/>
            <person name="Lin Y.-M."/>
            <person name="Vaughn R."/>
            <person name="Liu B."/>
            <person name="Li W."/>
            <person name="Simpson S."/>
            <person name="Scheffler B."/>
            <person name="Saski C."/>
            <person name="Grover C."/>
            <person name="Hu G."/>
            <person name="Conover J."/>
            <person name="Carlson J."/>
            <person name="Shu S."/>
            <person name="Boston L."/>
            <person name="Williams M."/>
            <person name="Peterson D."/>
            <person name="Mcgee K."/>
            <person name="Jones D."/>
            <person name="Wendel J."/>
            <person name="Stelly D."/>
            <person name="Grimwood J."/>
            <person name="Schmutz J."/>
        </authorList>
    </citation>
    <scope>NUCLEOTIDE SEQUENCE [LARGE SCALE GENOMIC DNA]</scope>
    <source>
        <strain evidence="3">7179.01</strain>
    </source>
</reference>
<dbReference type="Proteomes" id="UP000322667">
    <property type="component" value="Chromosome D08"/>
</dbReference>
<dbReference type="AlphaFoldDB" id="A0A5D2JUM4"/>
<sequence>MSFTIRHSPRGIGIQRMAELKIRLDFQIYPSLSHRLKQSLIFSFFFLFSSNLCLPLFHASIFTNSISLRQTLTRPSIKNRFSNSNPQQGFRLRWKLEKRNNRQSSLKRRGVPGVDRCVGQRSR</sequence>
<name>A0A5D2JUM4_GOSTO</name>
<evidence type="ECO:0000256" key="1">
    <source>
        <dbReference type="SAM" id="MobiDB-lite"/>
    </source>
</evidence>
<evidence type="ECO:0000313" key="3">
    <source>
        <dbReference type="EMBL" id="TYH58501.1"/>
    </source>
</evidence>
<protein>
    <submittedName>
        <fullName evidence="3">Uncharacterized protein</fullName>
    </submittedName>
</protein>
<keyword evidence="4" id="KW-1185">Reference proteome</keyword>
<keyword evidence="2" id="KW-1133">Transmembrane helix</keyword>
<accession>A0A5D2JUM4</accession>
<feature type="region of interest" description="Disordered" evidence="1">
    <location>
        <begin position="100"/>
        <end position="123"/>
    </location>
</feature>
<gene>
    <name evidence="3" type="ORF">ES332_D08G158600v1</name>
</gene>
<keyword evidence="2" id="KW-0472">Membrane</keyword>
<feature type="transmembrane region" description="Helical" evidence="2">
    <location>
        <begin position="40"/>
        <end position="62"/>
    </location>
</feature>
<dbReference type="EMBL" id="CM017630">
    <property type="protein sequence ID" value="TYH58501.1"/>
    <property type="molecule type" value="Genomic_DNA"/>
</dbReference>
<evidence type="ECO:0000256" key="2">
    <source>
        <dbReference type="SAM" id="Phobius"/>
    </source>
</evidence>
<evidence type="ECO:0000313" key="4">
    <source>
        <dbReference type="Proteomes" id="UP000322667"/>
    </source>
</evidence>